<name>A0A2I1CKE8_ASPN1</name>
<dbReference type="AlphaFoldDB" id="A0A2I1CKE8"/>
<dbReference type="Proteomes" id="UP000234474">
    <property type="component" value="Unassembled WGS sequence"/>
</dbReference>
<reference evidence="3" key="1">
    <citation type="journal article" date="2018" name="Proc. Natl. Acad. Sci. U.S.A.">
        <title>Linking secondary metabolites to gene clusters through genome sequencing of six diverse Aspergillus species.</title>
        <authorList>
            <person name="Kaerboelling I."/>
            <person name="Vesth T.C."/>
            <person name="Frisvad J.C."/>
            <person name="Nybo J.L."/>
            <person name="Theobald S."/>
            <person name="Kuo A."/>
            <person name="Bowyer P."/>
            <person name="Matsuda Y."/>
            <person name="Mondo S."/>
            <person name="Lyhne E.K."/>
            <person name="Kogle M.E."/>
            <person name="Clum A."/>
            <person name="Lipzen A."/>
            <person name="Salamov A."/>
            <person name="Ngan C.Y."/>
            <person name="Daum C."/>
            <person name="Chiniquy J."/>
            <person name="Barry K."/>
            <person name="LaButti K."/>
            <person name="Haridas S."/>
            <person name="Simmons B.A."/>
            <person name="Magnuson J.K."/>
            <person name="Mortensen U.H."/>
            <person name="Larsen T.O."/>
            <person name="Grigoriev I.V."/>
            <person name="Baker S.E."/>
            <person name="Andersen M.R."/>
        </authorList>
    </citation>
    <scope>NUCLEOTIDE SEQUENCE [LARGE SCALE GENOMIC DNA]</scope>
    <source>
        <strain evidence="3">IBT 16806</strain>
    </source>
</reference>
<dbReference type="VEuPathDB" id="FungiDB:P174DRAFT_4085"/>
<evidence type="ECO:0000256" key="1">
    <source>
        <dbReference type="SAM" id="MobiDB-lite"/>
    </source>
</evidence>
<dbReference type="RefSeq" id="XP_024686694.1">
    <property type="nucleotide sequence ID" value="XM_024824173.1"/>
</dbReference>
<evidence type="ECO:0000313" key="2">
    <source>
        <dbReference type="EMBL" id="PKX98099.1"/>
    </source>
</evidence>
<organism evidence="2 3">
    <name type="scientific">Aspergillus novofumigatus (strain IBT 16806)</name>
    <dbReference type="NCBI Taxonomy" id="1392255"/>
    <lineage>
        <taxon>Eukaryota</taxon>
        <taxon>Fungi</taxon>
        <taxon>Dikarya</taxon>
        <taxon>Ascomycota</taxon>
        <taxon>Pezizomycotina</taxon>
        <taxon>Eurotiomycetes</taxon>
        <taxon>Eurotiomycetidae</taxon>
        <taxon>Eurotiales</taxon>
        <taxon>Aspergillaceae</taxon>
        <taxon>Aspergillus</taxon>
        <taxon>Aspergillus subgen. Fumigati</taxon>
    </lineage>
</organism>
<keyword evidence="3" id="KW-1185">Reference proteome</keyword>
<sequence>MRPSEYQEAGEMSSTSSTALAAAITAAARGCCFCCYRISCPYASYHTTEAKEASKGGQKNTASSHAADASSPYFRS</sequence>
<feature type="region of interest" description="Disordered" evidence="1">
    <location>
        <begin position="51"/>
        <end position="76"/>
    </location>
</feature>
<proteinExistence type="predicted"/>
<protein>
    <submittedName>
        <fullName evidence="2">Uncharacterized protein</fullName>
    </submittedName>
</protein>
<evidence type="ECO:0000313" key="3">
    <source>
        <dbReference type="Proteomes" id="UP000234474"/>
    </source>
</evidence>
<dbReference type="GeneID" id="36531498"/>
<comment type="caution">
    <text evidence="2">The sequence shown here is derived from an EMBL/GenBank/DDBJ whole genome shotgun (WGS) entry which is preliminary data.</text>
</comment>
<dbReference type="EMBL" id="MSZS01000001">
    <property type="protein sequence ID" value="PKX98099.1"/>
    <property type="molecule type" value="Genomic_DNA"/>
</dbReference>
<accession>A0A2I1CKE8</accession>
<gene>
    <name evidence="2" type="ORF">P174DRAFT_4085</name>
</gene>